<dbReference type="InterPro" id="IPR015813">
    <property type="entry name" value="Pyrv/PenolPyrv_kinase-like_dom"/>
</dbReference>
<accession>A0A840QJX8</accession>
<dbReference type="GO" id="GO:0006107">
    <property type="term" value="P:oxaloacetate metabolic process"/>
    <property type="evidence" value="ECO:0007669"/>
    <property type="project" value="TreeGrafter"/>
</dbReference>
<dbReference type="InterPro" id="IPR005000">
    <property type="entry name" value="Aldolase/citrate-lyase_domain"/>
</dbReference>
<evidence type="ECO:0000256" key="1">
    <source>
        <dbReference type="ARBA" id="ARBA00001946"/>
    </source>
</evidence>
<dbReference type="SUPFAM" id="SSF51621">
    <property type="entry name" value="Phosphoenolpyruvate/pyruvate domain"/>
    <property type="match status" value="1"/>
</dbReference>
<dbReference type="InterPro" id="IPR011206">
    <property type="entry name" value="Citrate_lyase_beta/mcl1/mcl2"/>
</dbReference>
<dbReference type="PIRSF" id="PIRSF015582">
    <property type="entry name" value="Cit_lyase_B"/>
    <property type="match status" value="1"/>
</dbReference>
<dbReference type="Pfam" id="PF03328">
    <property type="entry name" value="HpcH_HpaI"/>
    <property type="match status" value="1"/>
</dbReference>
<proteinExistence type="predicted"/>
<feature type="binding site" evidence="4">
    <location>
        <position position="114"/>
    </location>
    <ligand>
        <name>substrate</name>
    </ligand>
</feature>
<dbReference type="Proteomes" id="UP000584374">
    <property type="component" value="Unassembled WGS sequence"/>
</dbReference>
<gene>
    <name evidence="7" type="ORF">BJ970_005992</name>
</gene>
<feature type="binding site" evidence="4">
    <location>
        <position position="65"/>
    </location>
    <ligand>
        <name>substrate</name>
    </ligand>
</feature>
<dbReference type="GO" id="GO:0000287">
    <property type="term" value="F:magnesium ion binding"/>
    <property type="evidence" value="ECO:0007669"/>
    <property type="project" value="TreeGrafter"/>
</dbReference>
<organism evidence="7 8">
    <name type="scientific">Saccharopolyspora phatthalungensis</name>
    <dbReference type="NCBI Taxonomy" id="664693"/>
    <lineage>
        <taxon>Bacteria</taxon>
        <taxon>Bacillati</taxon>
        <taxon>Actinomycetota</taxon>
        <taxon>Actinomycetes</taxon>
        <taxon>Pseudonocardiales</taxon>
        <taxon>Pseudonocardiaceae</taxon>
        <taxon>Saccharopolyspora</taxon>
    </lineage>
</organism>
<dbReference type="EC" id="4.1.3.34" evidence="7"/>
<dbReference type="AlphaFoldDB" id="A0A840QJX8"/>
<name>A0A840QJX8_9PSEU</name>
<feature type="binding site" evidence="5">
    <location>
        <position position="114"/>
    </location>
    <ligand>
        <name>Mg(2+)</name>
        <dbReference type="ChEBI" id="CHEBI:18420"/>
    </ligand>
</feature>
<feature type="binding site" evidence="5">
    <location>
        <position position="140"/>
    </location>
    <ligand>
        <name>Mg(2+)</name>
        <dbReference type="ChEBI" id="CHEBI:18420"/>
    </ligand>
</feature>
<reference evidence="7 8" key="1">
    <citation type="submission" date="2020-08" db="EMBL/GenBank/DDBJ databases">
        <title>Sequencing the genomes of 1000 actinobacteria strains.</title>
        <authorList>
            <person name="Klenk H.-P."/>
        </authorList>
    </citation>
    <scope>NUCLEOTIDE SEQUENCE [LARGE SCALE GENOMIC DNA]</scope>
    <source>
        <strain evidence="7 8">DSM 45584</strain>
    </source>
</reference>
<keyword evidence="3 5" id="KW-0460">Magnesium</keyword>
<comment type="caution">
    <text evidence="7">The sequence shown here is derived from an EMBL/GenBank/DDBJ whole genome shotgun (WGS) entry which is preliminary data.</text>
</comment>
<evidence type="ECO:0000313" key="7">
    <source>
        <dbReference type="EMBL" id="MBB5158393.1"/>
    </source>
</evidence>
<sequence>MTELDHARTLLFVPGHRPDRFAKAAAAGADAVVLDLEDAVGVEEKDTAREHVAEFLGSGRSAVVRINGVGTPWHAEDLAMVRQHSCAIMLPKAADPAQVAAVSRQVPAVIPLIETAAGVLGAAEICRVEGVVRPAFGSVDLAAELGVDHTDRQALLHARSALVLAAAAAELAAPLDGVTTAVHDEALLIADSAHAASLGFAGKLCIHPKQLPTVRAAFTPSAETVQWANAVLRASADGSVAVLDGQMIDKPVVDRARRILGQIPS</sequence>
<evidence type="ECO:0000256" key="5">
    <source>
        <dbReference type="PIRSR" id="PIRSR015582-2"/>
    </source>
</evidence>
<dbReference type="EMBL" id="JACHIW010000002">
    <property type="protein sequence ID" value="MBB5158393.1"/>
    <property type="molecule type" value="Genomic_DNA"/>
</dbReference>
<dbReference type="InterPro" id="IPR040442">
    <property type="entry name" value="Pyrv_kinase-like_dom_sf"/>
</dbReference>
<dbReference type="RefSeq" id="WP_184730134.1">
    <property type="nucleotide sequence ID" value="NZ_JACHIW010000002.1"/>
</dbReference>
<protein>
    <submittedName>
        <fullName evidence="7">Citrate lyase subunit beta/citryl-CoA lyase</fullName>
        <ecNumber evidence="7">4.1.3.34</ecNumber>
    </submittedName>
</protein>
<feature type="domain" description="HpcH/HpaI aldolase/citrate lyase" evidence="6">
    <location>
        <begin position="8"/>
        <end position="208"/>
    </location>
</feature>
<keyword evidence="8" id="KW-1185">Reference proteome</keyword>
<keyword evidence="2 5" id="KW-0479">Metal-binding</keyword>
<dbReference type="PANTHER" id="PTHR32308:SF10">
    <property type="entry name" value="CITRATE LYASE SUBUNIT BETA"/>
    <property type="match status" value="1"/>
</dbReference>
<evidence type="ECO:0000313" key="8">
    <source>
        <dbReference type="Proteomes" id="UP000584374"/>
    </source>
</evidence>
<evidence type="ECO:0000256" key="4">
    <source>
        <dbReference type="PIRSR" id="PIRSR015582-1"/>
    </source>
</evidence>
<evidence type="ECO:0000259" key="6">
    <source>
        <dbReference type="Pfam" id="PF03328"/>
    </source>
</evidence>
<comment type="cofactor">
    <cofactor evidence="1">
        <name>Mg(2+)</name>
        <dbReference type="ChEBI" id="CHEBI:18420"/>
    </cofactor>
</comment>
<dbReference type="Gene3D" id="3.20.20.60">
    <property type="entry name" value="Phosphoenolpyruvate-binding domains"/>
    <property type="match status" value="1"/>
</dbReference>
<keyword evidence="7" id="KW-0456">Lyase</keyword>
<evidence type="ECO:0000256" key="3">
    <source>
        <dbReference type="ARBA" id="ARBA00022842"/>
    </source>
</evidence>
<dbReference type="PANTHER" id="PTHR32308">
    <property type="entry name" value="LYASE BETA SUBUNIT, PUTATIVE (AFU_ORTHOLOGUE AFUA_4G13030)-RELATED"/>
    <property type="match status" value="1"/>
</dbReference>
<dbReference type="GO" id="GO:0008816">
    <property type="term" value="F:citryl-CoA lyase activity"/>
    <property type="evidence" value="ECO:0007669"/>
    <property type="project" value="UniProtKB-EC"/>
</dbReference>
<evidence type="ECO:0000256" key="2">
    <source>
        <dbReference type="ARBA" id="ARBA00022723"/>
    </source>
</evidence>